<keyword evidence="1" id="KW-0812">Transmembrane</keyword>
<keyword evidence="1" id="KW-1133">Transmembrane helix</keyword>
<evidence type="ECO:0000313" key="3">
    <source>
        <dbReference type="EMBL" id="MPY09809.1"/>
    </source>
</evidence>
<dbReference type="OrthoDB" id="5187898at2"/>
<proteinExistence type="predicted"/>
<accession>A0A7X1NMY0</accession>
<name>A0A7X1NMY0_9MICC</name>
<dbReference type="RefSeq" id="WP_152812373.1">
    <property type="nucleotide sequence ID" value="NZ_VJXX01000001.1"/>
</dbReference>
<protein>
    <recommendedName>
        <fullName evidence="2">Putative Flp pilus-assembly TadG-like N-terminal domain-containing protein</fullName>
    </recommendedName>
</protein>
<sequence>MRRLTGRRLADQEHGAVAVMTALLMVVLLGITAIVVDVGMVYFERNQLQNGADAAALAIAQQCAAGTCPDLASEATKYARANSNDGSARAEATRTGNTISVTTRALDATGNPAVKHWFAPIIGIDLTAVAAKSKASWGSPSRATVFPFTAPECVFTEAAQNTELWITSTTSCGPPTKRLPGAFGWLDETSKKSCQATVDVDQIITGEPGKSGPDCDVDGKTILLPVYDSRAEQGNNVYYTISGFAAFKVTAHSWPSDQLTVSGCNRCTGIRGTFITLVSLADLQSYGVEELGGESYNAFFVSLNL</sequence>
<gene>
    <name evidence="3" type="ORF">FNH21_03590</name>
</gene>
<evidence type="ECO:0000259" key="2">
    <source>
        <dbReference type="Pfam" id="PF13400"/>
    </source>
</evidence>
<dbReference type="EMBL" id="VJXX01000001">
    <property type="protein sequence ID" value="MPY09809.1"/>
    <property type="molecule type" value="Genomic_DNA"/>
</dbReference>
<keyword evidence="1" id="KW-0472">Membrane</keyword>
<organism evidence="3 4">
    <name type="scientific">Arthrobacter bussei</name>
    <dbReference type="NCBI Taxonomy" id="2594179"/>
    <lineage>
        <taxon>Bacteria</taxon>
        <taxon>Bacillati</taxon>
        <taxon>Actinomycetota</taxon>
        <taxon>Actinomycetes</taxon>
        <taxon>Micrococcales</taxon>
        <taxon>Micrococcaceae</taxon>
        <taxon>Arthrobacter</taxon>
    </lineage>
</organism>
<dbReference type="Proteomes" id="UP000326464">
    <property type="component" value="Unassembled WGS sequence"/>
</dbReference>
<comment type="caution">
    <text evidence="3">The sequence shown here is derived from an EMBL/GenBank/DDBJ whole genome shotgun (WGS) entry which is preliminary data.</text>
</comment>
<keyword evidence="4" id="KW-1185">Reference proteome</keyword>
<dbReference type="AlphaFoldDB" id="A0A7X1NMY0"/>
<evidence type="ECO:0000256" key="1">
    <source>
        <dbReference type="SAM" id="Phobius"/>
    </source>
</evidence>
<evidence type="ECO:0000313" key="4">
    <source>
        <dbReference type="Proteomes" id="UP000326464"/>
    </source>
</evidence>
<feature type="transmembrane region" description="Helical" evidence="1">
    <location>
        <begin position="21"/>
        <end position="43"/>
    </location>
</feature>
<dbReference type="InterPro" id="IPR028087">
    <property type="entry name" value="Tad_N"/>
</dbReference>
<feature type="domain" description="Putative Flp pilus-assembly TadG-like N-terminal" evidence="2">
    <location>
        <begin position="15"/>
        <end position="58"/>
    </location>
</feature>
<reference evidence="4" key="1">
    <citation type="submission" date="2019-07" db="EMBL/GenBank/DDBJ databases">
        <title>Arthrobacter KR32 sp. nov., isolated from mountain cheese made of cows milk.</title>
        <authorList>
            <person name="Flegler A."/>
        </authorList>
    </citation>
    <scope>NUCLEOTIDE SEQUENCE [LARGE SCALE GENOMIC DNA]</scope>
    <source>
        <strain evidence="4">KR32</strain>
    </source>
</reference>
<dbReference type="Pfam" id="PF13400">
    <property type="entry name" value="Tad"/>
    <property type="match status" value="1"/>
</dbReference>